<evidence type="ECO:0000256" key="5">
    <source>
        <dbReference type="ARBA" id="ARBA00022946"/>
    </source>
</evidence>
<evidence type="ECO:0000256" key="4">
    <source>
        <dbReference type="ARBA" id="ARBA00022803"/>
    </source>
</evidence>
<dbReference type="SMART" id="SM00028">
    <property type="entry name" value="TPR"/>
    <property type="match status" value="3"/>
</dbReference>
<dbReference type="PANTHER" id="PTHR13143:SF6">
    <property type="entry name" value="TETRATRICOPEPTIDE REPEAT PROTEIN 19, MITOCHONDRIAL"/>
    <property type="match status" value="1"/>
</dbReference>
<name>A0A4Y7NLX1_9CRUS</name>
<dbReference type="SUPFAM" id="SSF48452">
    <property type="entry name" value="TPR-like"/>
    <property type="match status" value="1"/>
</dbReference>
<dbReference type="InterPro" id="IPR040395">
    <property type="entry name" value="TTC19"/>
</dbReference>
<dbReference type="PANTHER" id="PTHR13143">
    <property type="entry name" value="TETRATRICOPEPTIDE REPEAT PROTEIN 19"/>
    <property type="match status" value="1"/>
</dbReference>
<evidence type="ECO:0000256" key="6">
    <source>
        <dbReference type="ARBA" id="ARBA00023128"/>
    </source>
</evidence>
<protein>
    <submittedName>
        <fullName evidence="7">EOG090X06TI</fullName>
    </submittedName>
</protein>
<dbReference type="GO" id="GO:0034551">
    <property type="term" value="P:mitochondrial respiratory chain complex III assembly"/>
    <property type="evidence" value="ECO:0007669"/>
    <property type="project" value="InterPro"/>
</dbReference>
<keyword evidence="6" id="KW-0496">Mitochondrion</keyword>
<accession>A0A4Y7NLX1</accession>
<organism evidence="7">
    <name type="scientific">Simocephalus serrulatus</name>
    <dbReference type="NCBI Taxonomy" id="117539"/>
    <lineage>
        <taxon>Eukaryota</taxon>
        <taxon>Metazoa</taxon>
        <taxon>Ecdysozoa</taxon>
        <taxon>Arthropoda</taxon>
        <taxon>Crustacea</taxon>
        <taxon>Branchiopoda</taxon>
        <taxon>Diplostraca</taxon>
        <taxon>Cladocera</taxon>
        <taxon>Anomopoda</taxon>
        <taxon>Daphniidae</taxon>
        <taxon>Simocephalus</taxon>
    </lineage>
</organism>
<dbReference type="EMBL" id="LR024639">
    <property type="protein sequence ID" value="SVE94258.1"/>
    <property type="molecule type" value="mRNA"/>
</dbReference>
<dbReference type="InterPro" id="IPR011990">
    <property type="entry name" value="TPR-like_helical_dom_sf"/>
</dbReference>
<dbReference type="Pfam" id="PF13424">
    <property type="entry name" value="TPR_12"/>
    <property type="match status" value="1"/>
</dbReference>
<reference evidence="7" key="1">
    <citation type="submission" date="2018-08" db="EMBL/GenBank/DDBJ databases">
        <authorList>
            <person name="Cornetti L."/>
        </authorList>
    </citation>
    <scope>NUCLEOTIDE SEQUENCE</scope>
    <source>
        <strain evidence="7">OM-SAIQ-clone2</strain>
    </source>
</reference>
<dbReference type="Gene3D" id="1.25.40.10">
    <property type="entry name" value="Tetratricopeptide repeat domain"/>
    <property type="match status" value="1"/>
</dbReference>
<keyword evidence="3" id="KW-0677">Repeat</keyword>
<comment type="subcellular location">
    <subcellularLocation>
        <location evidence="1">Mitochondrion</location>
    </subcellularLocation>
</comment>
<dbReference type="AlphaFoldDB" id="A0A4Y7NLX1"/>
<sequence>MKRYSMNQLPQQTTSFRVKTSISSQSRLLRNRLMGVLGGKLDNNENTQQLGEGKIIEIIKMAKLCHERKEFKKSEQLLHLALKTAHDLQHHDAQRYIIDDMANNAYERGEFKKAEKLFINMMKQLLADGIQEDDLAIIHISAKLANLYAIFQDDLKAHEGFLFCINHLEAKLKKGADDFDTQALYSLILSWFGNFLHNKGNFEQAVNVFQQSLNISVKINGEHHPHSLLQLNNMAAAYTLMNKLEHALKCLNQALTLAQEHKMDDGLNDLPYYYINVTNIYLTQVETSSGDSTTLLEKARNSCRDAIKWARIVDNREALIMAKKCLKKIETANLHE</sequence>
<keyword evidence="5" id="KW-0809">Transit peptide</keyword>
<proteinExistence type="evidence at transcript level"/>
<evidence type="ECO:0000256" key="1">
    <source>
        <dbReference type="ARBA" id="ARBA00004173"/>
    </source>
</evidence>
<evidence type="ECO:0000256" key="2">
    <source>
        <dbReference type="ARBA" id="ARBA00008219"/>
    </source>
</evidence>
<dbReference type="GO" id="GO:0005743">
    <property type="term" value="C:mitochondrial inner membrane"/>
    <property type="evidence" value="ECO:0007669"/>
    <property type="project" value="TreeGrafter"/>
</dbReference>
<dbReference type="InterPro" id="IPR019734">
    <property type="entry name" value="TPR_rpt"/>
</dbReference>
<keyword evidence="4" id="KW-0802">TPR repeat</keyword>
<gene>
    <name evidence="7" type="primary">EOG090X06TI</name>
</gene>
<evidence type="ECO:0000256" key="3">
    <source>
        <dbReference type="ARBA" id="ARBA00022737"/>
    </source>
</evidence>
<comment type="similarity">
    <text evidence="2">Belongs to the TTC19 family.</text>
</comment>
<evidence type="ECO:0000313" key="7">
    <source>
        <dbReference type="EMBL" id="SVE94258.1"/>
    </source>
</evidence>